<organism evidence="6 7">
    <name type="scientific">Corynebacterium lowii</name>
    <dbReference type="NCBI Taxonomy" id="1544413"/>
    <lineage>
        <taxon>Bacteria</taxon>
        <taxon>Bacillati</taxon>
        <taxon>Actinomycetota</taxon>
        <taxon>Actinomycetes</taxon>
        <taxon>Mycobacteriales</taxon>
        <taxon>Corynebacteriaceae</taxon>
        <taxon>Corynebacterium</taxon>
    </lineage>
</organism>
<dbReference type="PANTHER" id="PTHR38096:SF1">
    <property type="entry name" value="ENTEROBACTIN SYNTHASE COMPONENT D"/>
    <property type="match status" value="1"/>
</dbReference>
<evidence type="ECO:0000256" key="2">
    <source>
        <dbReference type="PIRSR" id="PIRSR603542-1"/>
    </source>
</evidence>
<feature type="binding site" evidence="2">
    <location>
        <position position="110"/>
    </location>
    <ligand>
        <name>CoA</name>
        <dbReference type="ChEBI" id="CHEBI:57287"/>
    </ligand>
</feature>
<feature type="binding site" evidence="3">
    <location>
        <position position="110"/>
    </location>
    <ligand>
        <name>Mg(2+)</name>
        <dbReference type="ChEBI" id="CHEBI:18420"/>
    </ligand>
</feature>
<dbReference type="PATRIC" id="fig|1544413.3.peg.800"/>
<dbReference type="GO" id="GO:0000287">
    <property type="term" value="F:magnesium ion binding"/>
    <property type="evidence" value="ECO:0007669"/>
    <property type="project" value="InterPro"/>
</dbReference>
<keyword evidence="3" id="KW-0460">Magnesium</keyword>
<feature type="binding site" evidence="2">
    <location>
        <position position="43"/>
    </location>
    <ligand>
        <name>CoA</name>
        <dbReference type="ChEBI" id="CHEBI:57287"/>
    </ligand>
</feature>
<evidence type="ECO:0000313" key="7">
    <source>
        <dbReference type="Proteomes" id="UP000050488"/>
    </source>
</evidence>
<proteinExistence type="predicted"/>
<dbReference type="InterPro" id="IPR003542">
    <property type="entry name" value="Enbac_synth_compD-like"/>
</dbReference>
<dbReference type="SUPFAM" id="SSF56214">
    <property type="entry name" value="4'-phosphopantetheinyl transferase"/>
    <property type="match status" value="1"/>
</dbReference>
<comment type="cofactor">
    <cofactor evidence="3">
        <name>Mg(2+)</name>
        <dbReference type="ChEBI" id="CHEBI:18420"/>
    </cofactor>
</comment>
<comment type="caution">
    <text evidence="6">The sequence shown here is derived from an EMBL/GenBank/DDBJ whole genome shotgun (WGS) entry which is preliminary data.</text>
</comment>
<dbReference type="PRINTS" id="PR01399">
    <property type="entry name" value="ENTSNTHTASED"/>
</dbReference>
<feature type="binding site" evidence="2">
    <location>
        <position position="158"/>
    </location>
    <ligand>
        <name>CoA</name>
        <dbReference type="ChEBI" id="CHEBI:57287"/>
    </ligand>
</feature>
<dbReference type="InterPro" id="IPR037143">
    <property type="entry name" value="4-PPantetheinyl_Trfase_dom_sf"/>
</dbReference>
<dbReference type="Gene3D" id="3.90.470.20">
    <property type="entry name" value="4'-phosphopantetheinyl transferase domain"/>
    <property type="match status" value="1"/>
</dbReference>
<feature type="domain" description="4'-phosphopantetheinyl transferase" evidence="4">
    <location>
        <begin position="106"/>
        <end position="210"/>
    </location>
</feature>
<dbReference type="EMBL" id="LKEV01000002">
    <property type="protein sequence ID" value="KQB86590.1"/>
    <property type="molecule type" value="Genomic_DNA"/>
</dbReference>
<dbReference type="InterPro" id="IPR041354">
    <property type="entry name" value="4PPT_N"/>
</dbReference>
<evidence type="ECO:0000256" key="3">
    <source>
        <dbReference type="PIRSR" id="PIRSR603542-2"/>
    </source>
</evidence>
<dbReference type="GO" id="GO:0008897">
    <property type="term" value="F:holo-[acyl-carrier-protein] synthase activity"/>
    <property type="evidence" value="ECO:0007669"/>
    <property type="project" value="UniProtKB-EC"/>
</dbReference>
<dbReference type="OrthoDB" id="8210607at2"/>
<accession>A0A0Q0YIP3</accession>
<evidence type="ECO:0000259" key="5">
    <source>
        <dbReference type="Pfam" id="PF17837"/>
    </source>
</evidence>
<feature type="binding site" evidence="2">
    <location>
        <position position="154"/>
    </location>
    <ligand>
        <name>CoA</name>
        <dbReference type="ChEBI" id="CHEBI:57287"/>
    </ligand>
</feature>
<protein>
    <submittedName>
        <fullName evidence="6">4'-phosphopantetheinyl transferase Npt</fullName>
        <ecNumber evidence="6">2.7.8.7</ecNumber>
    </submittedName>
</protein>
<dbReference type="Pfam" id="PF17837">
    <property type="entry name" value="4PPT_N"/>
    <property type="match status" value="1"/>
</dbReference>
<feature type="binding site" evidence="3">
    <location>
        <position position="112"/>
    </location>
    <ligand>
        <name>Mg(2+)</name>
        <dbReference type="ChEBI" id="CHEBI:18420"/>
    </ligand>
</feature>
<dbReference type="InterPro" id="IPR008278">
    <property type="entry name" value="4-PPantetheinyl_Trfase_dom"/>
</dbReference>
<feature type="domain" description="4'-phosphopantetheinyl transferase N-terminal" evidence="5">
    <location>
        <begin position="32"/>
        <end position="99"/>
    </location>
</feature>
<feature type="binding site" evidence="2">
    <location>
        <position position="168"/>
    </location>
    <ligand>
        <name>CoA</name>
        <dbReference type="ChEBI" id="CHEBI:57287"/>
    </ligand>
</feature>
<dbReference type="EC" id="2.7.8.7" evidence="6"/>
<gene>
    <name evidence="6" type="primary">npt</name>
    <name evidence="6" type="ORF">Clow_00798</name>
</gene>
<dbReference type="RefSeq" id="WP_055176610.1">
    <property type="nucleotide sequence ID" value="NZ_JAUSQY010000001.1"/>
</dbReference>
<dbReference type="Proteomes" id="UP000050488">
    <property type="component" value="Unassembled WGS sequence"/>
</dbReference>
<reference evidence="6 7" key="1">
    <citation type="submission" date="2015-10" db="EMBL/GenBank/DDBJ databases">
        <title>Corynebacteirum lowii and Corynebacterium oculi species nova, derived from human clinical disease and and emended description of Corynebacterium mastiditis.</title>
        <authorList>
            <person name="Bernard K."/>
            <person name="Pacheco A.L."/>
            <person name="Mcdougall C."/>
            <person name="Burtx T."/>
            <person name="Weibe D."/>
            <person name="Tyler S."/>
            <person name="Olson A.B."/>
            <person name="Cnockaert M."/>
            <person name="Eguchi H."/>
            <person name="Kuwahara T."/>
            <person name="Nakayama-Imaohji H."/>
            <person name="Boudewijins M."/>
            <person name="Van Hoecke F."/>
            <person name="Bernier A.-M."/>
            <person name="Vandamme P."/>
        </authorList>
    </citation>
    <scope>NUCLEOTIDE SEQUENCE [LARGE SCALE GENOMIC DNA]</scope>
    <source>
        <strain evidence="6 7">NML 130206</strain>
    </source>
</reference>
<dbReference type="GO" id="GO:0009366">
    <property type="term" value="C:enterobactin synthetase complex"/>
    <property type="evidence" value="ECO:0007669"/>
    <property type="project" value="InterPro"/>
</dbReference>
<dbReference type="AlphaFoldDB" id="A0A0Q0YIP3"/>
<evidence type="ECO:0000259" key="4">
    <source>
        <dbReference type="Pfam" id="PF01648"/>
    </source>
</evidence>
<dbReference type="GO" id="GO:0005886">
    <property type="term" value="C:plasma membrane"/>
    <property type="evidence" value="ECO:0007669"/>
    <property type="project" value="TreeGrafter"/>
</dbReference>
<feature type="binding site" evidence="2">
    <location>
        <position position="51"/>
    </location>
    <ligand>
        <name>CoA</name>
        <dbReference type="ChEBI" id="CHEBI:57287"/>
    </ligand>
</feature>
<keyword evidence="3" id="KW-0479">Metal-binding</keyword>
<evidence type="ECO:0000313" key="6">
    <source>
        <dbReference type="EMBL" id="KQB86590.1"/>
    </source>
</evidence>
<dbReference type="PANTHER" id="PTHR38096">
    <property type="entry name" value="ENTEROBACTIN SYNTHASE COMPONENT D"/>
    <property type="match status" value="1"/>
</dbReference>
<sequence length="215" mass="23706">MMESLFPPTMRWRTLRVEGASLEKYRGLPAVEQQLVARAVDKRKAEFGDARWCAHRALEELGVPAEVPILRGEKGMPLWPEGFSGSLSHTEGLRAAVVAPRSAATAVGLDIEPAEPLPAGVLDSIALPREKQAVAAWRQGGAEWADRLLFCTKEATYKAWFPLTQRWLGFEEAEIVLHPGGTFEALILARPAPVPFFRGRWKVAGGYCYAAITVR</sequence>
<dbReference type="Pfam" id="PF01648">
    <property type="entry name" value="ACPS"/>
    <property type="match status" value="1"/>
</dbReference>
<feature type="binding site" evidence="3">
    <location>
        <position position="111"/>
    </location>
    <ligand>
        <name>Mg(2+)</name>
        <dbReference type="ChEBI" id="CHEBI:18420"/>
    </ligand>
</feature>
<dbReference type="GO" id="GO:0009239">
    <property type="term" value="P:enterobactin biosynthetic process"/>
    <property type="evidence" value="ECO:0007669"/>
    <property type="project" value="InterPro"/>
</dbReference>
<dbReference type="STRING" id="1544413.Clow_00798"/>
<feature type="binding site" evidence="2">
    <location>
        <begin position="88"/>
        <end position="89"/>
    </location>
    <ligand>
        <name>CoA</name>
        <dbReference type="ChEBI" id="CHEBI:57287"/>
    </ligand>
</feature>
<keyword evidence="7" id="KW-1185">Reference proteome</keyword>
<keyword evidence="1 6" id="KW-0808">Transferase</keyword>
<evidence type="ECO:0000256" key="1">
    <source>
        <dbReference type="ARBA" id="ARBA00022679"/>
    </source>
</evidence>
<name>A0A0Q0YIP3_9CORY</name>